<sequence>MGIKYRKSYKFALKSSLVIVLFSTLLLMALQHLFFQINWLFTVTFTLLFFAFCFFVLQYRVERFIYRRIQKIYKEVSILDESVLRNQPVTTDMQTLMYEVNKFATDKKVEIESLKVQEEYRREFIGNVAHELKTPLFTVQGYVSTLLDGGVKDKAIRKKYLERADKGIERLIDIVNDLDMITKLETNELKVNIQTFDIIELFQNVFDLLEMKADKKDITLMFDKDHYRSIFVNGDREKINQVVLNLVDNSIKYGKDNGTTEVSIESLTDKKLLIRITDNGYGIEKKHISRLFERFYRTDSSRSRDIGGSGLGLSIVKHIIEAHNEHIYVESKIGVGSEFSFTIEKAVKK</sequence>
<keyword evidence="7" id="KW-0472">Membrane</keyword>
<dbReference type="SMART" id="SM00387">
    <property type="entry name" value="HATPase_c"/>
    <property type="match status" value="1"/>
</dbReference>
<dbReference type="CDD" id="cd00082">
    <property type="entry name" value="HisKA"/>
    <property type="match status" value="1"/>
</dbReference>
<feature type="domain" description="Histidine kinase" evidence="8">
    <location>
        <begin position="127"/>
        <end position="347"/>
    </location>
</feature>
<keyword evidence="5 9" id="KW-0418">Kinase</keyword>
<dbReference type="PROSITE" id="PS50109">
    <property type="entry name" value="HIS_KIN"/>
    <property type="match status" value="1"/>
</dbReference>
<dbReference type="Pfam" id="PF00512">
    <property type="entry name" value="HisKA"/>
    <property type="match status" value="1"/>
</dbReference>
<dbReference type="SUPFAM" id="SSF55874">
    <property type="entry name" value="ATPase domain of HSP90 chaperone/DNA topoisomerase II/histidine kinase"/>
    <property type="match status" value="1"/>
</dbReference>
<keyword evidence="6" id="KW-0902">Two-component regulatory system</keyword>
<dbReference type="InterPro" id="IPR005467">
    <property type="entry name" value="His_kinase_dom"/>
</dbReference>
<dbReference type="CDD" id="cd00075">
    <property type="entry name" value="HATPase"/>
    <property type="match status" value="1"/>
</dbReference>
<dbReference type="InterPro" id="IPR003594">
    <property type="entry name" value="HATPase_dom"/>
</dbReference>
<evidence type="ECO:0000256" key="7">
    <source>
        <dbReference type="SAM" id="Phobius"/>
    </source>
</evidence>
<keyword evidence="10" id="KW-1185">Reference proteome</keyword>
<name>A0A1I4WCH4_9FLAO</name>
<comment type="catalytic activity">
    <reaction evidence="1">
        <text>ATP + protein L-histidine = ADP + protein N-phospho-L-histidine.</text>
        <dbReference type="EC" id="2.7.13.3"/>
    </reaction>
</comment>
<keyword evidence="4" id="KW-0808">Transferase</keyword>
<proteinExistence type="predicted"/>
<dbReference type="SMART" id="SM00388">
    <property type="entry name" value="HisKA"/>
    <property type="match status" value="1"/>
</dbReference>
<dbReference type="InterPro" id="IPR036097">
    <property type="entry name" value="HisK_dim/P_sf"/>
</dbReference>
<dbReference type="EMBL" id="FOVI01000001">
    <property type="protein sequence ID" value="SFN11504.1"/>
    <property type="molecule type" value="Genomic_DNA"/>
</dbReference>
<dbReference type="InterPro" id="IPR004358">
    <property type="entry name" value="Sig_transdc_His_kin-like_C"/>
</dbReference>
<dbReference type="GO" id="GO:0004721">
    <property type="term" value="F:phosphoprotein phosphatase activity"/>
    <property type="evidence" value="ECO:0007669"/>
    <property type="project" value="TreeGrafter"/>
</dbReference>
<dbReference type="PANTHER" id="PTHR45453">
    <property type="entry name" value="PHOSPHATE REGULON SENSOR PROTEIN PHOR"/>
    <property type="match status" value="1"/>
</dbReference>
<dbReference type="GO" id="GO:0000155">
    <property type="term" value="F:phosphorelay sensor kinase activity"/>
    <property type="evidence" value="ECO:0007669"/>
    <property type="project" value="InterPro"/>
</dbReference>
<feature type="transmembrane region" description="Helical" evidence="7">
    <location>
        <begin position="39"/>
        <end position="61"/>
    </location>
</feature>
<dbReference type="RefSeq" id="WP_091517603.1">
    <property type="nucleotide sequence ID" value="NZ_FOVI01000001.1"/>
</dbReference>
<dbReference type="SUPFAM" id="SSF47384">
    <property type="entry name" value="Homodimeric domain of signal transducing histidine kinase"/>
    <property type="match status" value="1"/>
</dbReference>
<dbReference type="STRING" id="913024.SAMN05421741_101173"/>
<evidence type="ECO:0000313" key="9">
    <source>
        <dbReference type="EMBL" id="SFN11504.1"/>
    </source>
</evidence>
<dbReference type="InterPro" id="IPR050351">
    <property type="entry name" value="BphY/WalK/GraS-like"/>
</dbReference>
<dbReference type="Gene3D" id="3.30.565.10">
    <property type="entry name" value="Histidine kinase-like ATPase, C-terminal domain"/>
    <property type="match status" value="1"/>
</dbReference>
<dbReference type="InterPro" id="IPR036890">
    <property type="entry name" value="HATPase_C_sf"/>
</dbReference>
<dbReference type="FunFam" id="3.30.565.10:FF:000006">
    <property type="entry name" value="Sensor histidine kinase WalK"/>
    <property type="match status" value="1"/>
</dbReference>
<dbReference type="Proteomes" id="UP000199036">
    <property type="component" value="Unassembled WGS sequence"/>
</dbReference>
<dbReference type="GO" id="GO:0016036">
    <property type="term" value="P:cellular response to phosphate starvation"/>
    <property type="evidence" value="ECO:0007669"/>
    <property type="project" value="TreeGrafter"/>
</dbReference>
<dbReference type="PRINTS" id="PR00344">
    <property type="entry name" value="BCTRLSENSOR"/>
</dbReference>
<protein>
    <recommendedName>
        <fullName evidence="2">histidine kinase</fullName>
        <ecNumber evidence="2">2.7.13.3</ecNumber>
    </recommendedName>
</protein>
<dbReference type="PANTHER" id="PTHR45453:SF1">
    <property type="entry name" value="PHOSPHATE REGULON SENSOR PROTEIN PHOR"/>
    <property type="match status" value="1"/>
</dbReference>
<evidence type="ECO:0000313" key="10">
    <source>
        <dbReference type="Proteomes" id="UP000199036"/>
    </source>
</evidence>
<dbReference type="GO" id="GO:0005886">
    <property type="term" value="C:plasma membrane"/>
    <property type="evidence" value="ECO:0007669"/>
    <property type="project" value="TreeGrafter"/>
</dbReference>
<keyword evidence="7" id="KW-1133">Transmembrane helix</keyword>
<dbReference type="OrthoDB" id="9813151at2"/>
<evidence type="ECO:0000256" key="6">
    <source>
        <dbReference type="ARBA" id="ARBA00023012"/>
    </source>
</evidence>
<dbReference type="Pfam" id="PF02518">
    <property type="entry name" value="HATPase_c"/>
    <property type="match status" value="1"/>
</dbReference>
<evidence type="ECO:0000256" key="3">
    <source>
        <dbReference type="ARBA" id="ARBA00022553"/>
    </source>
</evidence>
<organism evidence="9 10">
    <name type="scientific">Paenimyroides ummariense</name>
    <dbReference type="NCBI Taxonomy" id="913024"/>
    <lineage>
        <taxon>Bacteria</taxon>
        <taxon>Pseudomonadati</taxon>
        <taxon>Bacteroidota</taxon>
        <taxon>Flavobacteriia</taxon>
        <taxon>Flavobacteriales</taxon>
        <taxon>Flavobacteriaceae</taxon>
        <taxon>Paenimyroides</taxon>
    </lineage>
</organism>
<dbReference type="Gene3D" id="1.10.287.130">
    <property type="match status" value="1"/>
</dbReference>
<feature type="transmembrane region" description="Helical" evidence="7">
    <location>
        <begin position="12"/>
        <end position="33"/>
    </location>
</feature>
<keyword evidence="7" id="KW-0812">Transmembrane</keyword>
<dbReference type="EC" id="2.7.13.3" evidence="2"/>
<evidence type="ECO:0000256" key="1">
    <source>
        <dbReference type="ARBA" id="ARBA00000085"/>
    </source>
</evidence>
<dbReference type="InterPro" id="IPR003661">
    <property type="entry name" value="HisK_dim/P_dom"/>
</dbReference>
<accession>A0A1I4WCH4</accession>
<evidence type="ECO:0000256" key="2">
    <source>
        <dbReference type="ARBA" id="ARBA00012438"/>
    </source>
</evidence>
<evidence type="ECO:0000256" key="5">
    <source>
        <dbReference type="ARBA" id="ARBA00022777"/>
    </source>
</evidence>
<evidence type="ECO:0000256" key="4">
    <source>
        <dbReference type="ARBA" id="ARBA00022679"/>
    </source>
</evidence>
<dbReference type="AlphaFoldDB" id="A0A1I4WCH4"/>
<evidence type="ECO:0000259" key="8">
    <source>
        <dbReference type="PROSITE" id="PS50109"/>
    </source>
</evidence>
<reference evidence="10" key="1">
    <citation type="submission" date="2016-10" db="EMBL/GenBank/DDBJ databases">
        <authorList>
            <person name="Varghese N."/>
            <person name="Submissions S."/>
        </authorList>
    </citation>
    <scope>NUCLEOTIDE SEQUENCE [LARGE SCALE GENOMIC DNA]</scope>
    <source>
        <strain evidence="10">DS-12</strain>
    </source>
</reference>
<gene>
    <name evidence="9" type="ORF">SAMN05421741_101173</name>
</gene>
<keyword evidence="3" id="KW-0597">Phosphoprotein</keyword>